<accession>A0A1C9HNT7</accession>
<sequence>MVKADTIDRRYQALPARWTSNTSFPDARTTFTGDTFRPESAARRMAMYSPFTTLYVSELLENFAMNLRAFA</sequence>
<reference evidence="1" key="2">
    <citation type="journal article" date="2016" name="Front. Microbiol.">
        <title>The Regulatory Protein RosR Affects Rhizobium leguminosarum bv. trifolii Protein Profiles, Cell Surface Properties, and Symbiosis with Clover.</title>
        <authorList>
            <person name="Rachwal K."/>
            <person name="Boguszewska A."/>
            <person name="Kopcinska J."/>
            <person name="Karas M."/>
            <person name="Tchorzewski M."/>
            <person name="Janczarek M."/>
        </authorList>
    </citation>
    <scope>NUCLEOTIDE SEQUENCE</scope>
    <source>
        <strain evidence="1">Rt24.2</strain>
    </source>
</reference>
<name>A0A1C9HNT7_RHILT</name>
<evidence type="ECO:0000313" key="1">
    <source>
        <dbReference type="EMBL" id="AOO88330.1"/>
    </source>
</evidence>
<dbReference type="EMBL" id="KX485966">
    <property type="protein sequence ID" value="AOO88330.1"/>
    <property type="molecule type" value="Genomic_DNA"/>
</dbReference>
<reference evidence="1" key="1">
    <citation type="journal article" date="2015" name="BMC Genomics">
        <title>Transcriptome profiling of a Rhizobium leguminosarum bv. trifolii rosR mutant reveals the role of the transcriptional regulator RosR in motility, synthesis of cell-surface components, and other cellular processes.</title>
        <authorList>
            <person name="Rachwal K."/>
            <person name="Matczynska E."/>
            <person name="Janczarek M."/>
        </authorList>
    </citation>
    <scope>NUCLEOTIDE SEQUENCE</scope>
    <source>
        <strain evidence="1">Rt24.2</strain>
    </source>
</reference>
<dbReference type="AlphaFoldDB" id="A0A1C9HNT7"/>
<protein>
    <submittedName>
        <fullName evidence="1">Uncharacterized protein</fullName>
    </submittedName>
</protein>
<proteinExistence type="predicted"/>
<organism evidence="1">
    <name type="scientific">Rhizobium leguminosarum bv. trifolii</name>
    <dbReference type="NCBI Taxonomy" id="386"/>
    <lineage>
        <taxon>Bacteria</taxon>
        <taxon>Pseudomonadati</taxon>
        <taxon>Pseudomonadota</taxon>
        <taxon>Alphaproteobacteria</taxon>
        <taxon>Hyphomicrobiales</taxon>
        <taxon>Rhizobiaceae</taxon>
        <taxon>Rhizobium/Agrobacterium group</taxon>
        <taxon>Rhizobium</taxon>
    </lineage>
</organism>